<dbReference type="Pfam" id="PF02367">
    <property type="entry name" value="TsaE"/>
    <property type="match status" value="1"/>
</dbReference>
<evidence type="ECO:0000313" key="12">
    <source>
        <dbReference type="Proteomes" id="UP000214646"/>
    </source>
</evidence>
<comment type="similarity">
    <text evidence="2">Belongs to the TsaE family.</text>
</comment>
<evidence type="ECO:0000256" key="1">
    <source>
        <dbReference type="ARBA" id="ARBA00004496"/>
    </source>
</evidence>
<dbReference type="GO" id="GO:0005524">
    <property type="term" value="F:ATP binding"/>
    <property type="evidence" value="ECO:0007669"/>
    <property type="project" value="UniProtKB-KW"/>
</dbReference>
<dbReference type="GO" id="GO:0046872">
    <property type="term" value="F:metal ion binding"/>
    <property type="evidence" value="ECO:0007669"/>
    <property type="project" value="UniProtKB-KW"/>
</dbReference>
<reference evidence="12" key="1">
    <citation type="submission" date="2017-06" db="EMBL/GenBank/DDBJ databases">
        <title>Genome analysis of Fimbriiglobus ruber SP5, the first member of the order Planctomycetales with confirmed chitinolytic capability.</title>
        <authorList>
            <person name="Ravin N.V."/>
            <person name="Rakitin A.L."/>
            <person name="Ivanova A.A."/>
            <person name="Beletsky A.V."/>
            <person name="Kulichevskaya I.S."/>
            <person name="Mardanov A.V."/>
            <person name="Dedysh S.N."/>
        </authorList>
    </citation>
    <scope>NUCLEOTIDE SEQUENCE [LARGE SCALE GENOMIC DNA]</scope>
    <source>
        <strain evidence="12">SP5</strain>
    </source>
</reference>
<keyword evidence="4" id="KW-0963">Cytoplasm</keyword>
<evidence type="ECO:0000256" key="7">
    <source>
        <dbReference type="ARBA" id="ARBA00022741"/>
    </source>
</evidence>
<gene>
    <name evidence="11" type="ORF">FRUB_00931</name>
</gene>
<evidence type="ECO:0000256" key="2">
    <source>
        <dbReference type="ARBA" id="ARBA00007599"/>
    </source>
</evidence>
<evidence type="ECO:0000256" key="10">
    <source>
        <dbReference type="ARBA" id="ARBA00032441"/>
    </source>
</evidence>
<keyword evidence="6" id="KW-0479">Metal-binding</keyword>
<dbReference type="InterPro" id="IPR003442">
    <property type="entry name" value="T6A_TsaE"/>
</dbReference>
<dbReference type="PANTHER" id="PTHR33540">
    <property type="entry name" value="TRNA THREONYLCARBAMOYLADENOSINE BIOSYNTHESIS PROTEIN TSAE"/>
    <property type="match status" value="1"/>
</dbReference>
<comment type="caution">
    <text evidence="11">The sequence shown here is derived from an EMBL/GenBank/DDBJ whole genome shotgun (WGS) entry which is preliminary data.</text>
</comment>
<keyword evidence="8" id="KW-0067">ATP-binding</keyword>
<accession>A0A225E0X6</accession>
<dbReference type="Gene3D" id="3.40.50.300">
    <property type="entry name" value="P-loop containing nucleotide triphosphate hydrolases"/>
    <property type="match status" value="1"/>
</dbReference>
<keyword evidence="5" id="KW-0819">tRNA processing</keyword>
<name>A0A225E0X6_9BACT</name>
<evidence type="ECO:0000256" key="3">
    <source>
        <dbReference type="ARBA" id="ARBA00019010"/>
    </source>
</evidence>
<keyword evidence="7" id="KW-0547">Nucleotide-binding</keyword>
<keyword evidence="12" id="KW-1185">Reference proteome</keyword>
<comment type="subcellular location">
    <subcellularLocation>
        <location evidence="1">Cytoplasm</location>
    </subcellularLocation>
</comment>
<dbReference type="InterPro" id="IPR027417">
    <property type="entry name" value="P-loop_NTPase"/>
</dbReference>
<dbReference type="GO" id="GO:0002949">
    <property type="term" value="P:tRNA threonylcarbamoyladenosine modification"/>
    <property type="evidence" value="ECO:0007669"/>
    <property type="project" value="InterPro"/>
</dbReference>
<evidence type="ECO:0000256" key="8">
    <source>
        <dbReference type="ARBA" id="ARBA00022840"/>
    </source>
</evidence>
<dbReference type="Proteomes" id="UP000214646">
    <property type="component" value="Unassembled WGS sequence"/>
</dbReference>
<dbReference type="NCBIfam" id="TIGR00150">
    <property type="entry name" value="T6A_YjeE"/>
    <property type="match status" value="1"/>
</dbReference>
<evidence type="ECO:0000313" key="11">
    <source>
        <dbReference type="EMBL" id="OWK47232.1"/>
    </source>
</evidence>
<dbReference type="AlphaFoldDB" id="A0A225E0X6"/>
<proteinExistence type="inferred from homology"/>
<evidence type="ECO:0000256" key="6">
    <source>
        <dbReference type="ARBA" id="ARBA00022723"/>
    </source>
</evidence>
<evidence type="ECO:0000256" key="4">
    <source>
        <dbReference type="ARBA" id="ARBA00022490"/>
    </source>
</evidence>
<keyword evidence="9" id="KW-0460">Magnesium</keyword>
<protein>
    <recommendedName>
        <fullName evidence="3">tRNA threonylcarbamoyladenosine biosynthesis protein TsaE</fullName>
    </recommendedName>
    <alternativeName>
        <fullName evidence="10">t(6)A37 threonylcarbamoyladenosine biosynthesis protein TsaE</fullName>
    </alternativeName>
</protein>
<evidence type="ECO:0000256" key="5">
    <source>
        <dbReference type="ARBA" id="ARBA00022694"/>
    </source>
</evidence>
<evidence type="ECO:0000256" key="9">
    <source>
        <dbReference type="ARBA" id="ARBA00022842"/>
    </source>
</evidence>
<dbReference type="SUPFAM" id="SSF52540">
    <property type="entry name" value="P-loop containing nucleoside triphosphate hydrolases"/>
    <property type="match status" value="1"/>
</dbReference>
<dbReference type="GO" id="GO:0005737">
    <property type="term" value="C:cytoplasm"/>
    <property type="evidence" value="ECO:0007669"/>
    <property type="project" value="UniProtKB-SubCell"/>
</dbReference>
<dbReference type="EMBL" id="NIDE01000001">
    <property type="protein sequence ID" value="OWK47232.1"/>
    <property type="molecule type" value="Genomic_DNA"/>
</dbReference>
<organism evidence="11 12">
    <name type="scientific">Fimbriiglobus ruber</name>
    <dbReference type="NCBI Taxonomy" id="1908690"/>
    <lineage>
        <taxon>Bacteria</taxon>
        <taxon>Pseudomonadati</taxon>
        <taxon>Planctomycetota</taxon>
        <taxon>Planctomycetia</taxon>
        <taxon>Gemmatales</taxon>
        <taxon>Gemmataceae</taxon>
        <taxon>Fimbriiglobus</taxon>
    </lineage>
</organism>
<sequence length="170" mass="18391">MYFCAFLWLNLSFVFMPVTKAIDLSDLAATEDFGRRLGSLLFPGAVVALVGQLGAGKTHLTRAIAEGLGVKNPAVVNSPTFVLIQEYSARLPIYHFDTYRLPGPQEFTDLGADEYLHGDGVCVIEWADKVPGALPADRLTIAITITGPTARRLEVTATGTRHEDIANTLS</sequence>
<dbReference type="PANTHER" id="PTHR33540:SF2">
    <property type="entry name" value="TRNA THREONYLCARBAMOYLADENOSINE BIOSYNTHESIS PROTEIN TSAE"/>
    <property type="match status" value="1"/>
</dbReference>